<evidence type="ECO:0000256" key="5">
    <source>
        <dbReference type="ARBA" id="ARBA00022801"/>
    </source>
</evidence>
<feature type="domain" description="Peptidase C2 calpain" evidence="8">
    <location>
        <begin position="17"/>
        <end position="162"/>
    </location>
</feature>
<dbReference type="OrthoDB" id="424753at2759"/>
<keyword evidence="4" id="KW-0677">Repeat</keyword>
<dbReference type="GO" id="GO:0004198">
    <property type="term" value="F:calcium-dependent cysteine-type endopeptidase activity"/>
    <property type="evidence" value="ECO:0007669"/>
    <property type="project" value="InterPro"/>
</dbReference>
<dbReference type="InterPro" id="IPR033883">
    <property type="entry name" value="C2_III"/>
</dbReference>
<dbReference type="SMART" id="SM00720">
    <property type="entry name" value="calpain_III"/>
    <property type="match status" value="1"/>
</dbReference>
<dbReference type="GO" id="GO:0006508">
    <property type="term" value="P:proteolysis"/>
    <property type="evidence" value="ECO:0007669"/>
    <property type="project" value="UniProtKB-KW"/>
</dbReference>
<keyword evidence="6" id="KW-0788">Thiol protease</keyword>
<proteinExistence type="inferred from homology"/>
<dbReference type="PANTHER" id="PTHR10183">
    <property type="entry name" value="CALPAIN"/>
    <property type="match status" value="1"/>
</dbReference>
<evidence type="ECO:0000256" key="7">
    <source>
        <dbReference type="ARBA" id="ARBA00022837"/>
    </source>
</evidence>
<evidence type="ECO:0000313" key="9">
    <source>
        <dbReference type="EMBL" id="VDN12217.1"/>
    </source>
</evidence>
<evidence type="ECO:0000256" key="2">
    <source>
        <dbReference type="ARBA" id="ARBA00022670"/>
    </source>
</evidence>
<dbReference type="PRINTS" id="PR00704">
    <property type="entry name" value="CALPAIN"/>
</dbReference>
<accession>A0A3P7LKF3</accession>
<dbReference type="GO" id="GO:0005737">
    <property type="term" value="C:cytoplasm"/>
    <property type="evidence" value="ECO:0007669"/>
    <property type="project" value="TreeGrafter"/>
</dbReference>
<keyword evidence="7" id="KW-0106">Calcium</keyword>
<dbReference type="FunFam" id="2.60.120.380:FF:000001">
    <property type="entry name" value="Calpain-1 catalytic subunit"/>
    <property type="match status" value="1"/>
</dbReference>
<dbReference type="GO" id="GO:0046872">
    <property type="term" value="F:metal ion binding"/>
    <property type="evidence" value="ECO:0007669"/>
    <property type="project" value="UniProtKB-KW"/>
</dbReference>
<dbReference type="CDD" id="cd00214">
    <property type="entry name" value="Calpain_III"/>
    <property type="match status" value="1"/>
</dbReference>
<evidence type="ECO:0000256" key="1">
    <source>
        <dbReference type="ARBA" id="ARBA00007623"/>
    </source>
</evidence>
<reference evidence="9 10" key="1">
    <citation type="submission" date="2018-11" db="EMBL/GenBank/DDBJ databases">
        <authorList>
            <consortium name="Pathogen Informatics"/>
        </authorList>
    </citation>
    <scope>NUCLEOTIDE SEQUENCE [LARGE SCALE GENOMIC DNA]</scope>
</reference>
<sequence length="209" mass="23495">MGHESLEADHVVKGKHRLEEALFIGEWVKNVSAGGCANYPDTYWTNPQYRITVTDSDPTDDDELCTVTIGLMQMGARKSGESNLTIGFSVYELDPSSEGLMKRGFFTMNRPLAMSEFTNTREVVKRLRVKPGTYMIFPSTFKPNEERKFLLRVFTEVPVKEAESDDKNGLKGLAPDILKALKEEEASKVRLSLVKFALILSSLVKRSSH</sequence>
<dbReference type="Gene3D" id="2.60.120.380">
    <property type="match status" value="1"/>
</dbReference>
<dbReference type="InterPro" id="IPR022684">
    <property type="entry name" value="Calpain_cysteine_protease"/>
</dbReference>
<dbReference type="SUPFAM" id="SSF49758">
    <property type="entry name" value="Calpain large subunit, middle domain (domain III)"/>
    <property type="match status" value="1"/>
</dbReference>
<evidence type="ECO:0000256" key="4">
    <source>
        <dbReference type="ARBA" id="ARBA00022737"/>
    </source>
</evidence>
<keyword evidence="10" id="KW-1185">Reference proteome</keyword>
<dbReference type="InterPro" id="IPR036213">
    <property type="entry name" value="Calpain_III_sf"/>
</dbReference>
<evidence type="ECO:0000256" key="3">
    <source>
        <dbReference type="ARBA" id="ARBA00022723"/>
    </source>
</evidence>
<keyword evidence="2" id="KW-0645">Protease</keyword>
<keyword evidence="5" id="KW-0378">Hydrolase</keyword>
<dbReference type="EMBL" id="UYRU01053357">
    <property type="protein sequence ID" value="VDN12217.1"/>
    <property type="molecule type" value="Genomic_DNA"/>
</dbReference>
<dbReference type="InterPro" id="IPR022682">
    <property type="entry name" value="Calpain_domain_III"/>
</dbReference>
<organism evidence="9 10">
    <name type="scientific">Dibothriocephalus latus</name>
    <name type="common">Fish tapeworm</name>
    <name type="synonym">Diphyllobothrium latum</name>
    <dbReference type="NCBI Taxonomy" id="60516"/>
    <lineage>
        <taxon>Eukaryota</taxon>
        <taxon>Metazoa</taxon>
        <taxon>Spiralia</taxon>
        <taxon>Lophotrochozoa</taxon>
        <taxon>Platyhelminthes</taxon>
        <taxon>Cestoda</taxon>
        <taxon>Eucestoda</taxon>
        <taxon>Diphyllobothriidea</taxon>
        <taxon>Diphyllobothriidae</taxon>
        <taxon>Dibothriocephalus</taxon>
    </lineage>
</organism>
<dbReference type="Proteomes" id="UP000281553">
    <property type="component" value="Unassembled WGS sequence"/>
</dbReference>
<evidence type="ECO:0000259" key="8">
    <source>
        <dbReference type="SMART" id="SM00720"/>
    </source>
</evidence>
<keyword evidence="3" id="KW-0479">Metal-binding</keyword>
<gene>
    <name evidence="9" type="ORF">DILT_LOCUS8048</name>
</gene>
<dbReference type="Pfam" id="PF01067">
    <property type="entry name" value="Calpain_III"/>
    <property type="match status" value="1"/>
</dbReference>
<dbReference type="InterPro" id="IPR022683">
    <property type="entry name" value="Calpain_III"/>
</dbReference>
<evidence type="ECO:0000313" key="10">
    <source>
        <dbReference type="Proteomes" id="UP000281553"/>
    </source>
</evidence>
<comment type="similarity">
    <text evidence="1">Belongs to the peptidase C2 family.</text>
</comment>
<evidence type="ECO:0000256" key="6">
    <source>
        <dbReference type="ARBA" id="ARBA00022807"/>
    </source>
</evidence>
<name>A0A3P7LKF3_DIBLA</name>
<dbReference type="PANTHER" id="PTHR10183:SF433">
    <property type="entry name" value="CALPAIN-A-RELATED"/>
    <property type="match status" value="1"/>
</dbReference>
<dbReference type="AlphaFoldDB" id="A0A3P7LKF3"/>
<protein>
    <recommendedName>
        <fullName evidence="8">Peptidase C2 calpain domain-containing protein</fullName>
    </recommendedName>
</protein>